<feature type="region of interest" description="Disordered" evidence="2">
    <location>
        <begin position="158"/>
        <end position="182"/>
    </location>
</feature>
<comment type="caution">
    <text evidence="3">The sequence shown here is derived from an EMBL/GenBank/DDBJ whole genome shotgun (WGS) entry which is preliminary data.</text>
</comment>
<reference evidence="3 4" key="1">
    <citation type="journal article" date="2022" name="bioRxiv">
        <title>Genomics of Preaxostyla Flagellates Illuminates Evolutionary Transitions and the Path Towards Mitochondrial Loss.</title>
        <authorList>
            <person name="Novak L.V.F."/>
            <person name="Treitli S.C."/>
            <person name="Pyrih J."/>
            <person name="Halakuc P."/>
            <person name="Pipaliya S.V."/>
            <person name="Vacek V."/>
            <person name="Brzon O."/>
            <person name="Soukal P."/>
            <person name="Eme L."/>
            <person name="Dacks J.B."/>
            <person name="Karnkowska A."/>
            <person name="Elias M."/>
            <person name="Hampl V."/>
        </authorList>
    </citation>
    <scope>NUCLEOTIDE SEQUENCE [LARGE SCALE GENOMIC DNA]</scope>
    <source>
        <strain evidence="3">NAU3</strain>
        <tissue evidence="3">Gut</tissue>
    </source>
</reference>
<dbReference type="Proteomes" id="UP001281761">
    <property type="component" value="Unassembled WGS sequence"/>
</dbReference>
<feature type="coiled-coil region" evidence="1">
    <location>
        <begin position="401"/>
        <end position="599"/>
    </location>
</feature>
<keyword evidence="4" id="KW-1185">Reference proteome</keyword>
<dbReference type="EMBL" id="JARBJD010000002">
    <property type="protein sequence ID" value="KAK2964480.1"/>
    <property type="molecule type" value="Genomic_DNA"/>
</dbReference>
<evidence type="ECO:0000313" key="4">
    <source>
        <dbReference type="Proteomes" id="UP001281761"/>
    </source>
</evidence>
<evidence type="ECO:0000256" key="2">
    <source>
        <dbReference type="SAM" id="MobiDB-lite"/>
    </source>
</evidence>
<name>A0ABQ9YL48_9EUKA</name>
<feature type="coiled-coil region" evidence="1">
    <location>
        <begin position="298"/>
        <end position="353"/>
    </location>
</feature>
<accession>A0ABQ9YL48</accession>
<evidence type="ECO:0000313" key="3">
    <source>
        <dbReference type="EMBL" id="KAK2964480.1"/>
    </source>
</evidence>
<dbReference type="SUPFAM" id="SSF116907">
    <property type="entry name" value="Hook domain"/>
    <property type="match status" value="1"/>
</dbReference>
<feature type="region of interest" description="Disordered" evidence="2">
    <location>
        <begin position="363"/>
        <end position="398"/>
    </location>
</feature>
<sequence>MKNEVILIEWINSLPFSTKNVESINDLLDGQFFSMMLTLLASPFESFPRNQHHNESKVLQVSLTHLHSNLESALQDTNSLDAIRNVIYQQFATDLLQCQLTEQTSIFLLELIVALSCISGSIGNDCFQAINQICTGDDGVQKREIFATIIQKFYPQPQTAYDDPVPRDDATASLSQSPVTLLRSPPSISGARSVPGVQSSMDTTDFLRLRLSDCQSQNSRLQADIQNLTEEKELISSENGGLRAKLLSAEEDLRIACEERDRLSDANTQFLLQTTGGDPEQFDQTQASFVDKQRENERKAEQQAIKRARQRADELTEMLVKAEAETRETGFKLASMEKTLTATQAELTALRKQNDIREKENLLKLDTKDITSSETERGRDGSTTPPPPGSKTNQAKQASDLLKLAERIQSLQKQLKDEKERRQDAEMKIVDISGQLQLHQSRMEQVEMTLRSHTKEKVNAETRAIEAERAQESLAQSLENANRQNQSLIEERDKLRETCDMLQDQVGDVMKRIIVDDSEEERNLQNLTETKRLLESKISDLESERGSIQAELDTLQQKNSQLQTKLSECLEKVTQTTNLQRQLREKDNLVQRVRTIAEEVMNENTLMRTAFFHLGFDTMQSSFHSPKRGT</sequence>
<feature type="coiled-coil region" evidence="1">
    <location>
        <begin position="211"/>
        <end position="238"/>
    </location>
</feature>
<gene>
    <name evidence="3" type="ORF">BLNAU_396</name>
</gene>
<evidence type="ECO:0000256" key="1">
    <source>
        <dbReference type="SAM" id="Coils"/>
    </source>
</evidence>
<protein>
    <submittedName>
        <fullName evidence="3">Uncharacterized protein</fullName>
    </submittedName>
</protein>
<organism evidence="3 4">
    <name type="scientific">Blattamonas nauphoetae</name>
    <dbReference type="NCBI Taxonomy" id="2049346"/>
    <lineage>
        <taxon>Eukaryota</taxon>
        <taxon>Metamonada</taxon>
        <taxon>Preaxostyla</taxon>
        <taxon>Oxymonadida</taxon>
        <taxon>Blattamonas</taxon>
    </lineage>
</organism>
<proteinExistence type="predicted"/>
<dbReference type="Gene3D" id="1.20.5.340">
    <property type="match status" value="1"/>
</dbReference>
<feature type="compositionally biased region" description="Basic and acidic residues" evidence="2">
    <location>
        <begin position="363"/>
        <end position="380"/>
    </location>
</feature>
<keyword evidence="1" id="KW-0175">Coiled coil</keyword>